<keyword evidence="1" id="KW-0812">Transmembrane</keyword>
<dbReference type="PATRIC" id="fig|1045004.4.peg.302"/>
<feature type="transmembrane region" description="Helical" evidence="1">
    <location>
        <begin position="51"/>
        <end position="75"/>
    </location>
</feature>
<accession>G9WIX5</accession>
<feature type="transmembrane region" description="Helical" evidence="1">
    <location>
        <begin position="87"/>
        <end position="105"/>
    </location>
</feature>
<comment type="caution">
    <text evidence="2">The sequence shown here is derived from an EMBL/GenBank/DDBJ whole genome shotgun (WGS) entry which is preliminary data.</text>
</comment>
<dbReference type="RefSeq" id="WP_007744688.1">
    <property type="nucleotide sequence ID" value="NZ_CM001398.1"/>
</dbReference>
<protein>
    <submittedName>
        <fullName evidence="2">Uncharacterized protein</fullName>
    </submittedName>
</protein>
<feature type="transmembrane region" description="Helical" evidence="1">
    <location>
        <begin position="7"/>
        <end position="31"/>
    </location>
</feature>
<evidence type="ECO:0000256" key="1">
    <source>
        <dbReference type="SAM" id="Phobius"/>
    </source>
</evidence>
<dbReference type="Proteomes" id="UP000004959">
    <property type="component" value="Chromosome"/>
</dbReference>
<organism evidence="2 3">
    <name type="scientific">Oenococcus kitaharae DSM 17330</name>
    <dbReference type="NCBI Taxonomy" id="1045004"/>
    <lineage>
        <taxon>Bacteria</taxon>
        <taxon>Bacillati</taxon>
        <taxon>Bacillota</taxon>
        <taxon>Bacilli</taxon>
        <taxon>Lactobacillales</taxon>
        <taxon>Lactobacillaceae</taxon>
        <taxon>Oenococcus</taxon>
    </lineage>
</organism>
<keyword evidence="1" id="KW-0472">Membrane</keyword>
<keyword evidence="3" id="KW-1185">Reference proteome</keyword>
<feature type="transmembrane region" description="Helical" evidence="1">
    <location>
        <begin position="125"/>
        <end position="145"/>
    </location>
</feature>
<dbReference type="OrthoDB" id="10008127at2"/>
<dbReference type="HOGENOM" id="CLU_1188975_0_0_9"/>
<evidence type="ECO:0000313" key="2">
    <source>
        <dbReference type="EMBL" id="EHN58424.1"/>
    </source>
</evidence>
<name>G9WIX5_9LACO</name>
<keyword evidence="1" id="KW-1133">Transmembrane helix</keyword>
<dbReference type="AlphaFoldDB" id="G9WIX5"/>
<feature type="transmembrane region" description="Helical" evidence="1">
    <location>
        <begin position="157"/>
        <end position="175"/>
    </location>
</feature>
<proteinExistence type="predicted"/>
<sequence>MIKNPRFLFSTLLMILFLVICYVFGISWSAITYRDWLTSEAGGIYFYRLNWQTVFSVIFLIYWSINIAVPVQTVVRLQKSSLLSRMYMIKTLKLTFVFALIYWLLPWTRIFQFNPSSAELVTFLVLWTLQVALSLGWTLIIISLVQIVMNYTSWSSILIGLIINTVMAVIAYLPLPLLNNSIFSQTQVTLFAAPHALGAGISYATFGLFIYIVILFCLYIFFQNSIRRREWIK</sequence>
<dbReference type="EMBL" id="AFVZ01000001">
    <property type="protein sequence ID" value="EHN58424.1"/>
    <property type="molecule type" value="Genomic_DNA"/>
</dbReference>
<gene>
    <name evidence="2" type="ORF">OKIT_0300</name>
</gene>
<dbReference type="STRING" id="336988.NT96_04690"/>
<evidence type="ECO:0000313" key="3">
    <source>
        <dbReference type="Proteomes" id="UP000004959"/>
    </source>
</evidence>
<feature type="transmembrane region" description="Helical" evidence="1">
    <location>
        <begin position="195"/>
        <end position="222"/>
    </location>
</feature>
<reference evidence="2 3" key="1">
    <citation type="journal article" date="2012" name="PLoS ONE">
        <title>Functional divergence in the genus oenococcus as predicted by genome sequencing of the newly-described species, Oenococcus kitaharae.</title>
        <authorList>
            <person name="Borneman A.R."/>
            <person name="McCarthy J.M."/>
            <person name="Chambers P.J."/>
            <person name="Bartowsky E.J."/>
        </authorList>
    </citation>
    <scope>NUCLEOTIDE SEQUENCE [LARGE SCALE GENOMIC DNA]</scope>
    <source>
        <strain evidence="3">DSM17330</strain>
    </source>
</reference>